<keyword evidence="8 13" id="KW-0949">S-adenosyl-L-methionine</keyword>
<dbReference type="KEGG" id="hhe:HH_1210"/>
<dbReference type="InterPro" id="IPR049704">
    <property type="entry name" value="Aminotrans_3_PPA_site"/>
</dbReference>
<dbReference type="PROSITE" id="PS00600">
    <property type="entry name" value="AA_TRANSFER_CLASS_3"/>
    <property type="match status" value="1"/>
</dbReference>
<gene>
    <name evidence="13 14" type="primary">bioA</name>
    <name evidence="14" type="ordered locus">HH_1210</name>
</gene>
<dbReference type="UniPathway" id="UPA00078">
    <property type="reaction ID" value="UER00160"/>
</dbReference>
<comment type="subunit">
    <text evidence="4 13">Homodimer.</text>
</comment>
<dbReference type="eggNOG" id="COG0161">
    <property type="taxonomic scope" value="Bacteria"/>
</dbReference>
<dbReference type="InterPro" id="IPR015424">
    <property type="entry name" value="PyrdxlP-dep_Trfase"/>
</dbReference>
<dbReference type="EMBL" id="AE017125">
    <property type="protein sequence ID" value="AAP77807.1"/>
    <property type="molecule type" value="Genomic_DNA"/>
</dbReference>
<evidence type="ECO:0000256" key="7">
    <source>
        <dbReference type="ARBA" id="ARBA00022679"/>
    </source>
</evidence>
<organism evidence="14 15">
    <name type="scientific">Helicobacter hepaticus (strain ATCC 51449 / 3B1)</name>
    <dbReference type="NCBI Taxonomy" id="235279"/>
    <lineage>
        <taxon>Bacteria</taxon>
        <taxon>Pseudomonadati</taxon>
        <taxon>Campylobacterota</taxon>
        <taxon>Epsilonproteobacteria</taxon>
        <taxon>Campylobacterales</taxon>
        <taxon>Helicobacteraceae</taxon>
        <taxon>Helicobacter</taxon>
    </lineage>
</organism>
<comment type="catalytic activity">
    <reaction evidence="11 13">
        <text>(8S)-8-amino-7-oxononanoate + S-adenosyl-L-methionine = S-adenosyl-4-methylsulfanyl-2-oxobutanoate + (7R,8S)-7,8-diammoniononanoate</text>
        <dbReference type="Rhea" id="RHEA:16861"/>
        <dbReference type="ChEBI" id="CHEBI:16490"/>
        <dbReference type="ChEBI" id="CHEBI:59789"/>
        <dbReference type="ChEBI" id="CHEBI:149468"/>
        <dbReference type="ChEBI" id="CHEBI:149469"/>
        <dbReference type="EC" id="2.6.1.62"/>
    </reaction>
</comment>
<dbReference type="AlphaFoldDB" id="Q7VGW0"/>
<evidence type="ECO:0000256" key="13">
    <source>
        <dbReference type="HAMAP-Rule" id="MF_00834"/>
    </source>
</evidence>
<evidence type="ECO:0000256" key="8">
    <source>
        <dbReference type="ARBA" id="ARBA00022691"/>
    </source>
</evidence>
<evidence type="ECO:0000256" key="9">
    <source>
        <dbReference type="ARBA" id="ARBA00022756"/>
    </source>
</evidence>
<comment type="similarity">
    <text evidence="12 13">Belongs to the class-III pyridoxal-phosphate-dependent aminotransferase family. BioA subfamily.</text>
</comment>
<dbReference type="OrthoDB" id="9801834at2"/>
<dbReference type="PIRSF" id="PIRSF000521">
    <property type="entry name" value="Transaminase_4ab_Lys_Orn"/>
    <property type="match status" value="1"/>
</dbReference>
<keyword evidence="7 13" id="KW-0808">Transferase</keyword>
<name>Q7VGW0_HELHP</name>
<dbReference type="SUPFAM" id="SSF53383">
    <property type="entry name" value="PLP-dependent transferases"/>
    <property type="match status" value="1"/>
</dbReference>
<dbReference type="GO" id="GO:0004015">
    <property type="term" value="F:adenosylmethionine-8-amino-7-oxononanoate transaminase activity"/>
    <property type="evidence" value="ECO:0007669"/>
    <property type="project" value="UniProtKB-UniRule"/>
</dbReference>
<protein>
    <recommendedName>
        <fullName evidence="13">Adenosylmethionine-8-amino-7-oxononanoate aminotransferase</fullName>
        <ecNumber evidence="13">2.6.1.62</ecNumber>
    </recommendedName>
    <alternativeName>
        <fullName evidence="13">7,8-diamino-pelargonic acid aminotransferase</fullName>
        <shortName evidence="13">DAPA AT</shortName>
        <shortName evidence="13">DAPA aminotransferase</shortName>
    </alternativeName>
    <alternativeName>
        <fullName evidence="13">7,8-diaminononanoate synthase</fullName>
        <shortName evidence="13">DANS</shortName>
    </alternativeName>
    <alternativeName>
        <fullName evidence="13">Diaminopelargonic acid synthase</fullName>
    </alternativeName>
</protein>
<evidence type="ECO:0000256" key="1">
    <source>
        <dbReference type="ARBA" id="ARBA00001933"/>
    </source>
</evidence>
<feature type="binding site" evidence="13">
    <location>
        <begin position="113"/>
        <end position="114"/>
    </location>
    <ligand>
        <name>pyridoxal 5'-phosphate</name>
        <dbReference type="ChEBI" id="CHEBI:597326"/>
    </ligand>
</feature>
<keyword evidence="5 13" id="KW-0963">Cytoplasm</keyword>
<dbReference type="Proteomes" id="UP000002495">
    <property type="component" value="Chromosome"/>
</dbReference>
<dbReference type="GO" id="GO:0030170">
    <property type="term" value="F:pyridoxal phosphate binding"/>
    <property type="evidence" value="ECO:0007669"/>
    <property type="project" value="UniProtKB-UniRule"/>
</dbReference>
<feature type="site" description="Participates in the substrate recognition with KAPA and in a stacking interaction with the adenine ring of SAM" evidence="13">
    <location>
        <position position="16"/>
    </location>
</feature>
<evidence type="ECO:0000313" key="14">
    <source>
        <dbReference type="EMBL" id="AAP77807.1"/>
    </source>
</evidence>
<comment type="subcellular location">
    <subcellularLocation>
        <location evidence="2 13">Cytoplasm</location>
    </subcellularLocation>
</comment>
<keyword evidence="15" id="KW-1185">Reference proteome</keyword>
<keyword evidence="10 13" id="KW-0663">Pyridoxal phosphate</keyword>
<feature type="binding site" evidence="13">
    <location>
        <begin position="317"/>
        <end position="318"/>
    </location>
    <ligand>
        <name>pyridoxal 5'-phosphate</name>
        <dbReference type="ChEBI" id="CHEBI:597326"/>
    </ligand>
</feature>
<keyword evidence="9 13" id="KW-0093">Biotin biosynthesis</keyword>
<dbReference type="GO" id="GO:0009102">
    <property type="term" value="P:biotin biosynthetic process"/>
    <property type="evidence" value="ECO:0007669"/>
    <property type="project" value="UniProtKB-UniRule"/>
</dbReference>
<accession>Q7VGW0</accession>
<dbReference type="CDD" id="cd00610">
    <property type="entry name" value="OAT_like"/>
    <property type="match status" value="1"/>
</dbReference>
<dbReference type="InterPro" id="IPR005815">
    <property type="entry name" value="BioA"/>
</dbReference>
<evidence type="ECO:0000256" key="4">
    <source>
        <dbReference type="ARBA" id="ARBA00011738"/>
    </source>
</evidence>
<evidence type="ECO:0000256" key="11">
    <source>
        <dbReference type="ARBA" id="ARBA00048449"/>
    </source>
</evidence>
<dbReference type="RefSeq" id="WP_011116050.1">
    <property type="nucleotide sequence ID" value="NC_004917.1"/>
</dbReference>
<feature type="binding site" evidence="13">
    <location>
        <position position="403"/>
    </location>
    <ligand>
        <name>substrate</name>
    </ligand>
</feature>
<dbReference type="NCBIfam" id="NF004624">
    <property type="entry name" value="PRK05964.1"/>
    <property type="match status" value="1"/>
</dbReference>
<dbReference type="GO" id="GO:0005737">
    <property type="term" value="C:cytoplasm"/>
    <property type="evidence" value="ECO:0007669"/>
    <property type="project" value="UniProtKB-SubCell"/>
</dbReference>
<evidence type="ECO:0000256" key="3">
    <source>
        <dbReference type="ARBA" id="ARBA00005063"/>
    </source>
</evidence>
<dbReference type="InterPro" id="IPR005814">
    <property type="entry name" value="Aminotrans_3"/>
</dbReference>
<dbReference type="HOGENOM" id="CLU_016922_4_3_7"/>
<dbReference type="PANTHER" id="PTHR42684">
    <property type="entry name" value="ADENOSYLMETHIONINE-8-AMINO-7-OXONONANOATE AMINOTRANSFERASE"/>
    <property type="match status" value="1"/>
</dbReference>
<dbReference type="HAMAP" id="MF_00834">
    <property type="entry name" value="BioA"/>
    <property type="match status" value="1"/>
</dbReference>
<sequence length="437" mass="48536">MLDLKALDLAHIWHPCTQMKDHETLPLIPIKSAKGVYLYDFEGKAFIDGISSWWVNLFGHCNPFINAAITKQLQQLEHIILAGFSHEGIIRYSEKLCALLPQSLQKCFYADNGSSAIEVALKMSFHSHYNAGNKDKNAFLSLSNAYHGETLGALSVGDVALYKSTYQPLLLECLSAPVPRGIWNPDDGTISGDYHMELEALEEILKHHAHRICAFILEPLLQCAGGMNMYPAAYIKEACALARKHNIHIIFDEIAVGFGRTGSMFALEQCDVTPDFLCLSKGITGGYLPLSVVVTSNNIYEGFYAPYEEQKAFLHSHSYTGNALAIAAANAVLDIFEQDDIIFSNHSLSVAIVKRWSMLAKHKKVGNLRVCGMVFAFDLQGCKLKRAGLYVYENALAKGVLLRPLGNTIYFMPPYVINLEIAEYVCNVLDAILEDDF</sequence>
<dbReference type="Gene3D" id="3.40.640.10">
    <property type="entry name" value="Type I PLP-dependent aspartate aminotransferase-like (Major domain)"/>
    <property type="match status" value="1"/>
</dbReference>
<dbReference type="Pfam" id="PF00202">
    <property type="entry name" value="Aminotran_3"/>
    <property type="match status" value="1"/>
</dbReference>
<feature type="modified residue" description="N6-(pyridoxal phosphate)lysine" evidence="13">
    <location>
        <position position="281"/>
    </location>
</feature>
<reference evidence="14 15" key="1">
    <citation type="journal article" date="2003" name="Proc. Natl. Acad. Sci. U.S.A.">
        <title>The complete genome sequence of the carcinogenic bacterium Helicobacter hepaticus.</title>
        <authorList>
            <person name="Suerbaum S."/>
            <person name="Josenhans C."/>
            <person name="Sterzenbach T."/>
            <person name="Drescher B."/>
            <person name="Brandt P."/>
            <person name="Bell M."/>
            <person name="Droege M."/>
            <person name="Fartmann B."/>
            <person name="Fischer H.-P."/>
            <person name="Ge Z."/>
            <person name="Hoerster A."/>
            <person name="Holland R."/>
            <person name="Klein K."/>
            <person name="Koenig J."/>
            <person name="Macko L."/>
            <person name="Mendz G.L."/>
            <person name="Nyakatura G."/>
            <person name="Schauer D.B."/>
            <person name="Shen Z."/>
            <person name="Weber J."/>
            <person name="Frosch M."/>
            <person name="Fox J.G."/>
        </authorList>
    </citation>
    <scope>NUCLEOTIDE SEQUENCE [LARGE SCALE GENOMIC DNA]</scope>
    <source>
        <strain evidence="15">ATCC 51449 / 3B1</strain>
    </source>
</reference>
<keyword evidence="6 13" id="KW-0032">Aminotransferase</keyword>
<evidence type="ECO:0000256" key="5">
    <source>
        <dbReference type="ARBA" id="ARBA00022490"/>
    </source>
</evidence>
<feature type="binding site" evidence="13">
    <location>
        <position position="252"/>
    </location>
    <ligand>
        <name>pyridoxal 5'-phosphate</name>
        <dbReference type="ChEBI" id="CHEBI:597326"/>
    </ligand>
</feature>
<dbReference type="Gene3D" id="3.90.1150.10">
    <property type="entry name" value="Aspartate Aminotransferase, domain 1"/>
    <property type="match status" value="1"/>
</dbReference>
<evidence type="ECO:0000256" key="12">
    <source>
        <dbReference type="ARBA" id="ARBA00060970"/>
    </source>
</evidence>
<proteinExistence type="inferred from homology"/>
<comment type="cofactor">
    <cofactor evidence="1 13">
        <name>pyridoxal 5'-phosphate</name>
        <dbReference type="ChEBI" id="CHEBI:597326"/>
    </cofactor>
</comment>
<comment type="pathway">
    <text evidence="3 13">Cofactor biosynthesis; biotin biosynthesis; 7,8-diaminononanoate from 8-amino-7-oxononanoate (SAM route): step 1/1.</text>
</comment>
<evidence type="ECO:0000313" key="15">
    <source>
        <dbReference type="Proteomes" id="UP000002495"/>
    </source>
</evidence>
<dbReference type="PANTHER" id="PTHR42684:SF17">
    <property type="entry name" value="ADENOSYLMETHIONINE-8-AMINO-7-OXONONANOATE AMINOTRANSFERASE"/>
    <property type="match status" value="1"/>
</dbReference>
<feature type="binding site" evidence="13">
    <location>
        <position position="281"/>
    </location>
    <ligand>
        <name>substrate</name>
    </ligand>
</feature>
<dbReference type="InterPro" id="IPR015422">
    <property type="entry name" value="PyrdxlP-dep_Trfase_small"/>
</dbReference>
<feature type="binding site" evidence="13">
    <location>
        <position position="316"/>
    </location>
    <ligand>
        <name>substrate</name>
    </ligand>
</feature>
<evidence type="ECO:0000256" key="10">
    <source>
        <dbReference type="ARBA" id="ARBA00022898"/>
    </source>
</evidence>
<dbReference type="STRING" id="235279.HH_1210"/>
<dbReference type="EC" id="2.6.1.62" evidence="13"/>
<feature type="binding site" evidence="13">
    <location>
        <position position="146"/>
    </location>
    <ligand>
        <name>substrate</name>
    </ligand>
</feature>
<evidence type="ECO:0000256" key="6">
    <source>
        <dbReference type="ARBA" id="ARBA00022576"/>
    </source>
</evidence>
<dbReference type="FunFam" id="3.40.640.10:FF:000078">
    <property type="entry name" value="Adenosylmethionine-8-amino-7-oxononanoate aminotransferase"/>
    <property type="match status" value="1"/>
</dbReference>
<dbReference type="NCBIfam" id="TIGR00508">
    <property type="entry name" value="bioA"/>
    <property type="match status" value="1"/>
</dbReference>
<dbReference type="InterPro" id="IPR015421">
    <property type="entry name" value="PyrdxlP-dep_Trfase_major"/>
</dbReference>
<comment type="function">
    <text evidence="13">Catalyzes the transfer of the alpha-amino group from S-adenosyl-L-methionine (SAM) to 7-keto-8-aminopelargonic acid (KAPA) to form 7,8-diaminopelargonic acid (DAPA). It is the only aminotransferase known to utilize SAM as an amino donor.</text>
</comment>
<evidence type="ECO:0000256" key="2">
    <source>
        <dbReference type="ARBA" id="ARBA00004496"/>
    </source>
</evidence>
<feature type="binding site" evidence="13">
    <location>
        <position position="53"/>
    </location>
    <ligand>
        <name>substrate</name>
    </ligand>
</feature>